<name>A0ACC1X886_MELAZ</name>
<comment type="caution">
    <text evidence="1">The sequence shown here is derived from an EMBL/GenBank/DDBJ whole genome shotgun (WGS) entry which is preliminary data.</text>
</comment>
<organism evidence="1 2">
    <name type="scientific">Melia azedarach</name>
    <name type="common">Chinaberry tree</name>
    <dbReference type="NCBI Taxonomy" id="155640"/>
    <lineage>
        <taxon>Eukaryota</taxon>
        <taxon>Viridiplantae</taxon>
        <taxon>Streptophyta</taxon>
        <taxon>Embryophyta</taxon>
        <taxon>Tracheophyta</taxon>
        <taxon>Spermatophyta</taxon>
        <taxon>Magnoliopsida</taxon>
        <taxon>eudicotyledons</taxon>
        <taxon>Gunneridae</taxon>
        <taxon>Pentapetalae</taxon>
        <taxon>rosids</taxon>
        <taxon>malvids</taxon>
        <taxon>Sapindales</taxon>
        <taxon>Meliaceae</taxon>
        <taxon>Melia</taxon>
    </lineage>
</organism>
<sequence>MGRPPCCDKSNVKRGLWTPEEDAKILAHVANHGIGNWTAVPKKAGLNRCGKSCRLRWTNYLRPDLKHDNFTPQEEGIIINLHKAIGSRWSLIAKRLPGRTDNDVKNYWNTKLKKKLSIMGIDPVTHKPISQLLSDYGNISGNISINTTNHFSNKNFKNTLFFEPETWSVQDHSSVTTCNAVCDFMPHFFSTEIASSCSSSSSSAQISPSSPFSWTEFLVSDPIFSVDLHQQIQPKLDVMLTPTNSNLTENKIPSCDFIGAHNSSSHNGNQVNADSPSASSFVDDILRRIWDDLHIIDQKTGNLHIIDQKTGMPVAAAEKQENKQPENVQANQEEEERKVGDSSPGASPPPSDRQNQVLPEKKGRGCGISTIFGRCMGTPAS</sequence>
<keyword evidence="2" id="KW-1185">Reference proteome</keyword>
<evidence type="ECO:0000313" key="2">
    <source>
        <dbReference type="Proteomes" id="UP001164539"/>
    </source>
</evidence>
<accession>A0ACC1X886</accession>
<evidence type="ECO:0000313" key="1">
    <source>
        <dbReference type="EMBL" id="KAJ4707542.1"/>
    </source>
</evidence>
<protein>
    <submittedName>
        <fullName evidence="1">Myb transcription factor</fullName>
    </submittedName>
</protein>
<proteinExistence type="predicted"/>
<dbReference type="Proteomes" id="UP001164539">
    <property type="component" value="Chromosome 11"/>
</dbReference>
<dbReference type="EMBL" id="CM051404">
    <property type="protein sequence ID" value="KAJ4707542.1"/>
    <property type="molecule type" value="Genomic_DNA"/>
</dbReference>
<reference evidence="1 2" key="1">
    <citation type="journal article" date="2023" name="Science">
        <title>Complex scaffold remodeling in plant triterpene biosynthesis.</title>
        <authorList>
            <person name="De La Pena R."/>
            <person name="Hodgson H."/>
            <person name="Liu J.C."/>
            <person name="Stephenson M.J."/>
            <person name="Martin A.C."/>
            <person name="Owen C."/>
            <person name="Harkess A."/>
            <person name="Leebens-Mack J."/>
            <person name="Jimenez L.E."/>
            <person name="Osbourn A."/>
            <person name="Sattely E.S."/>
        </authorList>
    </citation>
    <scope>NUCLEOTIDE SEQUENCE [LARGE SCALE GENOMIC DNA]</scope>
    <source>
        <strain evidence="2">cv. JPN11</strain>
        <tissue evidence="1">Leaf</tissue>
    </source>
</reference>
<gene>
    <name evidence="1" type="ORF">OWV82_021049</name>
</gene>